<gene>
    <name evidence="1" type="ORF">AFUS01_LOCUS31913</name>
</gene>
<keyword evidence="2" id="KW-1185">Reference proteome</keyword>
<dbReference type="EMBL" id="CAJVCH010515897">
    <property type="protein sequence ID" value="CAG7821582.1"/>
    <property type="molecule type" value="Genomic_DNA"/>
</dbReference>
<evidence type="ECO:0000313" key="2">
    <source>
        <dbReference type="Proteomes" id="UP000708208"/>
    </source>
</evidence>
<evidence type="ECO:0000313" key="1">
    <source>
        <dbReference type="EMBL" id="CAG7821582.1"/>
    </source>
</evidence>
<proteinExistence type="predicted"/>
<dbReference type="AlphaFoldDB" id="A0A8J2KXG6"/>
<organism evidence="1 2">
    <name type="scientific">Allacma fusca</name>
    <dbReference type="NCBI Taxonomy" id="39272"/>
    <lineage>
        <taxon>Eukaryota</taxon>
        <taxon>Metazoa</taxon>
        <taxon>Ecdysozoa</taxon>
        <taxon>Arthropoda</taxon>
        <taxon>Hexapoda</taxon>
        <taxon>Collembola</taxon>
        <taxon>Symphypleona</taxon>
        <taxon>Sminthuridae</taxon>
        <taxon>Allacma</taxon>
    </lineage>
</organism>
<reference evidence="1" key="1">
    <citation type="submission" date="2021-06" db="EMBL/GenBank/DDBJ databases">
        <authorList>
            <person name="Hodson N. C."/>
            <person name="Mongue J. A."/>
            <person name="Jaron S. K."/>
        </authorList>
    </citation>
    <scope>NUCLEOTIDE SEQUENCE</scope>
</reference>
<comment type="caution">
    <text evidence="1">The sequence shown here is derived from an EMBL/GenBank/DDBJ whole genome shotgun (WGS) entry which is preliminary data.</text>
</comment>
<name>A0A8J2KXG6_9HEXA</name>
<accession>A0A8J2KXG6</accession>
<sequence>MFSRKETCRFLFSFDIGTTPLR</sequence>
<protein>
    <submittedName>
        <fullName evidence="1">Uncharacterized protein</fullName>
    </submittedName>
</protein>
<feature type="non-terminal residue" evidence="1">
    <location>
        <position position="1"/>
    </location>
</feature>
<dbReference type="Proteomes" id="UP000708208">
    <property type="component" value="Unassembled WGS sequence"/>
</dbReference>